<dbReference type="RefSeq" id="XP_062678169.1">
    <property type="nucleotide sequence ID" value="XM_062827255.1"/>
</dbReference>
<name>A0AAE0MP04_9PEZI</name>
<keyword evidence="6" id="KW-0240">DNA-directed RNA polymerase</keyword>
<proteinExistence type="inferred from homology"/>
<dbReference type="AlphaFoldDB" id="A0AAE0MP04"/>
<feature type="region of interest" description="Disordered" evidence="5">
    <location>
        <begin position="227"/>
        <end position="299"/>
    </location>
</feature>
<comment type="similarity">
    <text evidence="2 4">Belongs to the eukaryotic RPC7 RNA polymerase subunit family.</text>
</comment>
<keyword evidence="6" id="KW-0804">Transcription</keyword>
<evidence type="ECO:0000256" key="3">
    <source>
        <dbReference type="ARBA" id="ARBA00023242"/>
    </source>
</evidence>
<dbReference type="GeneID" id="87864409"/>
<dbReference type="EMBL" id="JAUEPP010000007">
    <property type="protein sequence ID" value="KAK3338809.1"/>
    <property type="molecule type" value="Genomic_DNA"/>
</dbReference>
<reference evidence="6" key="1">
    <citation type="journal article" date="2023" name="Mol. Phylogenet. Evol.">
        <title>Genome-scale phylogeny and comparative genomics of the fungal order Sordariales.</title>
        <authorList>
            <person name="Hensen N."/>
            <person name="Bonometti L."/>
            <person name="Westerberg I."/>
            <person name="Brannstrom I.O."/>
            <person name="Guillou S."/>
            <person name="Cros-Aarteil S."/>
            <person name="Calhoun S."/>
            <person name="Haridas S."/>
            <person name="Kuo A."/>
            <person name="Mondo S."/>
            <person name="Pangilinan J."/>
            <person name="Riley R."/>
            <person name="LaButti K."/>
            <person name="Andreopoulos B."/>
            <person name="Lipzen A."/>
            <person name="Chen C."/>
            <person name="Yan M."/>
            <person name="Daum C."/>
            <person name="Ng V."/>
            <person name="Clum A."/>
            <person name="Steindorff A."/>
            <person name="Ohm R.A."/>
            <person name="Martin F."/>
            <person name="Silar P."/>
            <person name="Natvig D.O."/>
            <person name="Lalanne C."/>
            <person name="Gautier V."/>
            <person name="Ament-Velasquez S.L."/>
            <person name="Kruys A."/>
            <person name="Hutchinson M.I."/>
            <person name="Powell A.J."/>
            <person name="Barry K."/>
            <person name="Miller A.N."/>
            <person name="Grigoriev I.V."/>
            <person name="Debuchy R."/>
            <person name="Gladieux P."/>
            <person name="Hiltunen Thoren M."/>
            <person name="Johannesson H."/>
        </authorList>
    </citation>
    <scope>NUCLEOTIDE SEQUENCE</scope>
    <source>
        <strain evidence="6">CBS 560.94</strain>
    </source>
</reference>
<comment type="caution">
    <text evidence="6">The sequence shown here is derived from an EMBL/GenBank/DDBJ whole genome shotgun (WGS) entry which is preliminary data.</text>
</comment>
<comment type="subcellular location">
    <subcellularLocation>
        <location evidence="1 4">Nucleus</location>
    </subcellularLocation>
</comment>
<evidence type="ECO:0000256" key="1">
    <source>
        <dbReference type="ARBA" id="ARBA00004123"/>
    </source>
</evidence>
<reference evidence="6" key="2">
    <citation type="submission" date="2023-06" db="EMBL/GenBank/DDBJ databases">
        <authorList>
            <consortium name="Lawrence Berkeley National Laboratory"/>
            <person name="Haridas S."/>
            <person name="Hensen N."/>
            <person name="Bonometti L."/>
            <person name="Westerberg I."/>
            <person name="Brannstrom I.O."/>
            <person name="Guillou S."/>
            <person name="Cros-Aarteil S."/>
            <person name="Calhoun S."/>
            <person name="Kuo A."/>
            <person name="Mondo S."/>
            <person name="Pangilinan J."/>
            <person name="Riley R."/>
            <person name="Labutti K."/>
            <person name="Andreopoulos B."/>
            <person name="Lipzen A."/>
            <person name="Chen C."/>
            <person name="Yanf M."/>
            <person name="Daum C."/>
            <person name="Ng V."/>
            <person name="Clum A."/>
            <person name="Steindorff A."/>
            <person name="Ohm R."/>
            <person name="Martin F."/>
            <person name="Silar P."/>
            <person name="Natvig D."/>
            <person name="Lalanne C."/>
            <person name="Gautier V."/>
            <person name="Ament-Velasquez S.L."/>
            <person name="Kruys A."/>
            <person name="Hutchinson M.I."/>
            <person name="Powell A.J."/>
            <person name="Barry K."/>
            <person name="Miller A.N."/>
            <person name="Grigoriev I.V."/>
            <person name="Debuchy R."/>
            <person name="Gladieux P."/>
            <person name="Thoren M.H."/>
            <person name="Johannesson H."/>
        </authorList>
    </citation>
    <scope>NUCLEOTIDE SEQUENCE</scope>
    <source>
        <strain evidence="6">CBS 560.94</strain>
    </source>
</reference>
<keyword evidence="7" id="KW-1185">Reference proteome</keyword>
<gene>
    <name evidence="6" type="ORF">B0H65DRAFT_474661</name>
</gene>
<feature type="region of interest" description="Disordered" evidence="5">
    <location>
        <begin position="1"/>
        <end position="28"/>
    </location>
</feature>
<feature type="compositionally biased region" description="Acidic residues" evidence="5">
    <location>
        <begin position="231"/>
        <end position="274"/>
    </location>
</feature>
<organism evidence="6 7">
    <name type="scientific">Neurospora tetraspora</name>
    <dbReference type="NCBI Taxonomy" id="94610"/>
    <lineage>
        <taxon>Eukaryota</taxon>
        <taxon>Fungi</taxon>
        <taxon>Dikarya</taxon>
        <taxon>Ascomycota</taxon>
        <taxon>Pezizomycotina</taxon>
        <taxon>Sordariomycetes</taxon>
        <taxon>Sordariomycetidae</taxon>
        <taxon>Sordariales</taxon>
        <taxon>Sordariaceae</taxon>
        <taxon>Neurospora</taxon>
    </lineage>
</organism>
<protein>
    <recommendedName>
        <fullName evidence="4">DNA-directed RNA polymerase III subunit</fullName>
    </recommendedName>
</protein>
<keyword evidence="3 4" id="KW-0539">Nucleus</keyword>
<comment type="subunit">
    <text evidence="4">Component of the RNA polymerase III (Pol III) complex.</text>
</comment>
<dbReference type="Proteomes" id="UP001278500">
    <property type="component" value="Unassembled WGS sequence"/>
</dbReference>
<dbReference type="Pfam" id="PF11705">
    <property type="entry name" value="RNA_pol_3_Rpc31"/>
    <property type="match status" value="1"/>
</dbReference>
<evidence type="ECO:0000313" key="6">
    <source>
        <dbReference type="EMBL" id="KAK3338809.1"/>
    </source>
</evidence>
<accession>A0AAE0MP04</accession>
<dbReference type="PANTHER" id="PTHR15367">
    <property type="entry name" value="DNA-DIRECTED RNA POLYMERASE III"/>
    <property type="match status" value="1"/>
</dbReference>
<sequence length="299" mass="32412">MSGRGARGGRGGRGGGGGFGGGRGGRRAVAANSVPWQMDPTIALDGKPSELFPPYKAIPKAPLLLKKDDRQVSFFLSFREQGHDSPLYTQSRTWATTELTSTSSSLFGSSAKATIDIFEDGVPSYSHKFQQKERTLPDLASRPFAKEFFPGELHSTLDGLDGPSAKRRKITPGTTTQAKTIALSSAEYKSAEDIFGLNPSSAVSAAATQEGEPNYKRALQLLEMVEKKAEDGEDAGILTDDDEDDWVKNNEDEDGNPVAEEDDDFEEDSGDDYNAEQYFDGNQDDDEYDEGGDDGGDYY</sequence>
<dbReference type="PIRSF" id="PIRSF000777">
    <property type="entry name" value="RNA_polIII_C31"/>
    <property type="match status" value="1"/>
</dbReference>
<feature type="compositionally biased region" description="Gly residues" evidence="5">
    <location>
        <begin position="1"/>
        <end position="23"/>
    </location>
</feature>
<evidence type="ECO:0000313" key="7">
    <source>
        <dbReference type="Proteomes" id="UP001278500"/>
    </source>
</evidence>
<evidence type="ECO:0000256" key="5">
    <source>
        <dbReference type="SAM" id="MobiDB-lite"/>
    </source>
</evidence>
<dbReference type="InterPro" id="IPR024661">
    <property type="entry name" value="RNA_pol_III_Rpc31"/>
</dbReference>
<dbReference type="GO" id="GO:0006383">
    <property type="term" value="P:transcription by RNA polymerase III"/>
    <property type="evidence" value="ECO:0007669"/>
    <property type="project" value="UniProtKB-UniRule"/>
</dbReference>
<feature type="compositionally biased region" description="Acidic residues" evidence="5">
    <location>
        <begin position="282"/>
        <end position="299"/>
    </location>
</feature>
<evidence type="ECO:0000256" key="4">
    <source>
        <dbReference type="PIRNR" id="PIRNR000777"/>
    </source>
</evidence>
<dbReference type="PANTHER" id="PTHR15367:SF2">
    <property type="entry name" value="DNA-DIRECTED RNA POLYMERASE III SUBUNIT"/>
    <property type="match status" value="1"/>
</dbReference>
<dbReference type="GO" id="GO:0005666">
    <property type="term" value="C:RNA polymerase III complex"/>
    <property type="evidence" value="ECO:0007669"/>
    <property type="project" value="UniProtKB-UniRule"/>
</dbReference>
<evidence type="ECO:0000256" key="2">
    <source>
        <dbReference type="ARBA" id="ARBA00008352"/>
    </source>
</evidence>
<comment type="function">
    <text evidence="4">DNA-dependent RNA polymerase catalyzes the transcription of DNA into RNA using the four ribonucleoside triphosphates as substrates. Specific peripheric component of RNA polymerase III which synthesizes small RNAs, such as 5S rRNA and tRNAs.</text>
</comment>